<reference evidence="4 5" key="1">
    <citation type="journal article" date="2024" name="Plant J.">
        <title>Genome sequences and population genomics reveal climatic adaptation and genomic divergence between two closely related sweetgum species.</title>
        <authorList>
            <person name="Xu W.Q."/>
            <person name="Ren C.Q."/>
            <person name="Zhang X.Y."/>
            <person name="Comes H.P."/>
            <person name="Liu X.H."/>
            <person name="Li Y.G."/>
            <person name="Kettle C.J."/>
            <person name="Jalonen R."/>
            <person name="Gaisberger H."/>
            <person name="Ma Y.Z."/>
            <person name="Qiu Y.X."/>
        </authorList>
    </citation>
    <scope>NUCLEOTIDE SEQUENCE [LARGE SCALE GENOMIC DNA]</scope>
    <source>
        <strain evidence="4">Hangzhou</strain>
    </source>
</reference>
<dbReference type="PANTHER" id="PTHR46400:SF14">
    <property type="entry name" value="E3 UBIQUITIN LIGASE BIG BROTHER-LIKE"/>
    <property type="match status" value="1"/>
</dbReference>
<name>A0AAP0S8A7_LIQFO</name>
<evidence type="ECO:0000313" key="5">
    <source>
        <dbReference type="Proteomes" id="UP001415857"/>
    </source>
</evidence>
<evidence type="ECO:0000256" key="2">
    <source>
        <dbReference type="SAM" id="MobiDB-lite"/>
    </source>
</evidence>
<dbReference type="Pfam" id="PF13639">
    <property type="entry name" value="zf-RING_2"/>
    <property type="match status" value="1"/>
</dbReference>
<dbReference type="SUPFAM" id="SSF57850">
    <property type="entry name" value="RING/U-box"/>
    <property type="match status" value="1"/>
</dbReference>
<keyword evidence="5" id="KW-1185">Reference proteome</keyword>
<dbReference type="PROSITE" id="PS50089">
    <property type="entry name" value="ZF_RING_2"/>
    <property type="match status" value="1"/>
</dbReference>
<dbReference type="SMART" id="SM00184">
    <property type="entry name" value="RING"/>
    <property type="match status" value="1"/>
</dbReference>
<dbReference type="FunFam" id="3.30.40.10:FF:000226">
    <property type="entry name" value="E3 ubiquitin ligase BIG BROTHER"/>
    <property type="match status" value="1"/>
</dbReference>
<keyword evidence="1" id="KW-0862">Zinc</keyword>
<evidence type="ECO:0000313" key="4">
    <source>
        <dbReference type="EMBL" id="KAK9292716.1"/>
    </source>
</evidence>
<feature type="domain" description="RING-type" evidence="3">
    <location>
        <begin position="187"/>
        <end position="227"/>
    </location>
</feature>
<dbReference type="InterPro" id="IPR013083">
    <property type="entry name" value="Znf_RING/FYVE/PHD"/>
</dbReference>
<sequence>MPEDDHHSDGEIPAEIVEHIEELFPEHMDLEDIVQYQKLVYQSIQTTSRSNVDRASDHDQSNDSRHLLGSGGQSSHSRSVDSHIAFDEDIARALQELDDNFENVSISETVGAAAGNRGVSSSETSVVIASQDDVDPDNMSYEQLQSLGEAIGIESRGLSEEQISRLPSQKYKGKSGLFSKKIKSAECVICTTEYTKGDLLTTLPCIHQYHSKCINRWFEENKTCPVCMSDVSRSNS</sequence>
<keyword evidence="1" id="KW-0863">Zinc-finger</keyword>
<proteinExistence type="predicted"/>
<dbReference type="PANTHER" id="PTHR46400">
    <property type="entry name" value="RING/U-BOX SUPERFAMILY PROTEIN"/>
    <property type="match status" value="1"/>
</dbReference>
<dbReference type="InterPro" id="IPR001841">
    <property type="entry name" value="Znf_RING"/>
</dbReference>
<gene>
    <name evidence="4" type="ORF">L1049_020695</name>
</gene>
<accession>A0AAP0S8A7</accession>
<dbReference type="EMBL" id="JBBPBK010000001">
    <property type="protein sequence ID" value="KAK9292716.1"/>
    <property type="molecule type" value="Genomic_DNA"/>
</dbReference>
<dbReference type="AlphaFoldDB" id="A0AAP0S8A7"/>
<organism evidence="4 5">
    <name type="scientific">Liquidambar formosana</name>
    <name type="common">Formosan gum</name>
    <dbReference type="NCBI Taxonomy" id="63359"/>
    <lineage>
        <taxon>Eukaryota</taxon>
        <taxon>Viridiplantae</taxon>
        <taxon>Streptophyta</taxon>
        <taxon>Embryophyta</taxon>
        <taxon>Tracheophyta</taxon>
        <taxon>Spermatophyta</taxon>
        <taxon>Magnoliopsida</taxon>
        <taxon>eudicotyledons</taxon>
        <taxon>Gunneridae</taxon>
        <taxon>Pentapetalae</taxon>
        <taxon>Saxifragales</taxon>
        <taxon>Altingiaceae</taxon>
        <taxon>Liquidambar</taxon>
    </lineage>
</organism>
<dbReference type="GO" id="GO:0016567">
    <property type="term" value="P:protein ubiquitination"/>
    <property type="evidence" value="ECO:0007669"/>
    <property type="project" value="InterPro"/>
</dbReference>
<evidence type="ECO:0000259" key="3">
    <source>
        <dbReference type="PROSITE" id="PS50089"/>
    </source>
</evidence>
<keyword evidence="1" id="KW-0479">Metal-binding</keyword>
<feature type="compositionally biased region" description="Basic and acidic residues" evidence="2">
    <location>
        <begin position="51"/>
        <end position="66"/>
    </location>
</feature>
<dbReference type="GO" id="GO:0048437">
    <property type="term" value="P:floral organ development"/>
    <property type="evidence" value="ECO:0007669"/>
    <property type="project" value="TreeGrafter"/>
</dbReference>
<dbReference type="Gene3D" id="3.30.40.10">
    <property type="entry name" value="Zinc/RING finger domain, C3HC4 (zinc finger)"/>
    <property type="match status" value="1"/>
</dbReference>
<dbReference type="InterPro" id="IPR033276">
    <property type="entry name" value="BB"/>
</dbReference>
<dbReference type="Proteomes" id="UP001415857">
    <property type="component" value="Unassembled WGS sequence"/>
</dbReference>
<dbReference type="GO" id="GO:0004842">
    <property type="term" value="F:ubiquitin-protein transferase activity"/>
    <property type="evidence" value="ECO:0007669"/>
    <property type="project" value="InterPro"/>
</dbReference>
<protein>
    <recommendedName>
        <fullName evidence="3">RING-type domain-containing protein</fullName>
    </recommendedName>
</protein>
<feature type="region of interest" description="Disordered" evidence="2">
    <location>
        <begin position="47"/>
        <end position="81"/>
    </location>
</feature>
<evidence type="ECO:0000256" key="1">
    <source>
        <dbReference type="PROSITE-ProRule" id="PRU00175"/>
    </source>
</evidence>
<dbReference type="GO" id="GO:0031624">
    <property type="term" value="F:ubiquitin conjugating enzyme binding"/>
    <property type="evidence" value="ECO:0007669"/>
    <property type="project" value="TreeGrafter"/>
</dbReference>
<dbReference type="GO" id="GO:0046621">
    <property type="term" value="P:negative regulation of organ growth"/>
    <property type="evidence" value="ECO:0007669"/>
    <property type="project" value="InterPro"/>
</dbReference>
<comment type="caution">
    <text evidence="4">The sequence shown here is derived from an EMBL/GenBank/DDBJ whole genome shotgun (WGS) entry which is preliminary data.</text>
</comment>
<dbReference type="GO" id="GO:0008270">
    <property type="term" value="F:zinc ion binding"/>
    <property type="evidence" value="ECO:0007669"/>
    <property type="project" value="UniProtKB-KW"/>
</dbReference>